<gene>
    <name evidence="4" type="ORF">KL859_22255</name>
</gene>
<evidence type="ECO:0000256" key="2">
    <source>
        <dbReference type="ARBA" id="ARBA00023002"/>
    </source>
</evidence>
<organism evidence="4 5">
    <name type="scientific">Mycolicibacterium goodii</name>
    <name type="common">Mycobacterium goodii</name>
    <dbReference type="NCBI Taxonomy" id="134601"/>
    <lineage>
        <taxon>Bacteria</taxon>
        <taxon>Bacillati</taxon>
        <taxon>Actinomycetota</taxon>
        <taxon>Actinomycetes</taxon>
        <taxon>Mycobacteriales</taxon>
        <taxon>Mycobacteriaceae</taxon>
        <taxon>Mycolicibacterium</taxon>
    </lineage>
</organism>
<evidence type="ECO:0000259" key="3">
    <source>
        <dbReference type="Pfam" id="PF02525"/>
    </source>
</evidence>
<reference evidence="4 5" key="1">
    <citation type="submission" date="2021-05" db="EMBL/GenBank/DDBJ databases">
        <title>Draft Genome Sequences of Clinical Respiratory Isolates of Mycobacterium goodii Recovered in Ireland.</title>
        <authorList>
            <person name="Flanagan P.R."/>
            <person name="Mok S."/>
            <person name="Roycroft E."/>
            <person name="Rogers T.R."/>
            <person name="Fitzgibbon M."/>
        </authorList>
    </citation>
    <scope>NUCLEOTIDE SEQUENCE [LARGE SCALE GENOMIC DNA]</scope>
    <source>
        <strain evidence="4 5">14IE55</strain>
    </source>
</reference>
<dbReference type="Gene3D" id="3.40.50.360">
    <property type="match status" value="1"/>
</dbReference>
<comment type="caution">
    <text evidence="4">The sequence shown here is derived from an EMBL/GenBank/DDBJ whole genome shotgun (WGS) entry which is preliminary data.</text>
</comment>
<comment type="similarity">
    <text evidence="1">Belongs to the NAD(P)H dehydrogenase (quinone) family.</text>
</comment>
<evidence type="ECO:0000313" key="5">
    <source>
        <dbReference type="Proteomes" id="UP000696413"/>
    </source>
</evidence>
<dbReference type="Proteomes" id="UP000696413">
    <property type="component" value="Unassembled WGS sequence"/>
</dbReference>
<accession>A0ABS6HTI1</accession>
<dbReference type="PANTHER" id="PTHR10204:SF34">
    <property type="entry name" value="NAD(P)H DEHYDROGENASE [QUINONE] 1 ISOFORM 1"/>
    <property type="match status" value="1"/>
</dbReference>
<dbReference type="EMBL" id="JAHBOM010000018">
    <property type="protein sequence ID" value="MBU8825581.1"/>
    <property type="molecule type" value="Genomic_DNA"/>
</dbReference>
<dbReference type="Pfam" id="PF02525">
    <property type="entry name" value="Flavodoxin_2"/>
    <property type="match status" value="1"/>
</dbReference>
<dbReference type="SUPFAM" id="SSF52218">
    <property type="entry name" value="Flavoproteins"/>
    <property type="match status" value="1"/>
</dbReference>
<dbReference type="PANTHER" id="PTHR10204">
    <property type="entry name" value="NAD P H OXIDOREDUCTASE-RELATED"/>
    <property type="match status" value="1"/>
</dbReference>
<protein>
    <submittedName>
        <fullName evidence="4">NAD(P)H-dependent oxidoreductase</fullName>
    </submittedName>
</protein>
<proteinExistence type="inferred from homology"/>
<evidence type="ECO:0000313" key="4">
    <source>
        <dbReference type="EMBL" id="MBU8825581.1"/>
    </source>
</evidence>
<evidence type="ECO:0000256" key="1">
    <source>
        <dbReference type="ARBA" id="ARBA00006252"/>
    </source>
</evidence>
<dbReference type="RefSeq" id="WP_073679939.1">
    <property type="nucleotide sequence ID" value="NZ_JAHBOL010000006.1"/>
</dbReference>
<dbReference type="InterPro" id="IPR003680">
    <property type="entry name" value="Flavodoxin_fold"/>
</dbReference>
<dbReference type="InterPro" id="IPR029039">
    <property type="entry name" value="Flavoprotein-like_sf"/>
</dbReference>
<dbReference type="InterPro" id="IPR051545">
    <property type="entry name" value="NAD(P)H_dehydrogenase_qn"/>
</dbReference>
<feature type="domain" description="Flavodoxin-like fold" evidence="3">
    <location>
        <begin position="1"/>
        <end position="215"/>
    </location>
</feature>
<name>A0ABS6HTI1_MYCGD</name>
<keyword evidence="2" id="KW-0560">Oxidoreductase</keyword>
<keyword evidence="5" id="KW-1185">Reference proteome</keyword>
<sequence length="259" mass="28750">MKVLWVFAHPEQASLNGSLLAEGLRILDELGHEHLVSDLYAMKWKAALDRDDYTTGTEGRFSVSRASQQAFHSGTLSPDVTAEQRKLEWADLVVLQFPLWWYSVPAILKGWIDRVFVKGFAYGIVDPENPRRTLRYGDGPLAAKKALTILTSGSPPAALGPRGINGQLDQVLFPLLHGTLWYVGIAPLAPMCLYGADRYSGAQFATATAELRRRLETVDEEEAIPYRTQNGGGYDSELVLRPELAPGHSGISVHHRHYR</sequence>